<dbReference type="InterPro" id="IPR013083">
    <property type="entry name" value="Znf_RING/FYVE/PHD"/>
</dbReference>
<keyword evidence="2 3" id="KW-0040">ANK repeat</keyword>
<protein>
    <recommendedName>
        <fullName evidence="7">RING-type domain-containing protein</fullName>
    </recommendedName>
</protein>
<dbReference type="PANTHER" id="PTHR24198:SF165">
    <property type="entry name" value="ANKYRIN REPEAT-CONTAINING PROTEIN-RELATED"/>
    <property type="match status" value="1"/>
</dbReference>
<dbReference type="PROSITE" id="PS50088">
    <property type="entry name" value="ANK_REPEAT"/>
    <property type="match status" value="4"/>
</dbReference>
<dbReference type="SUPFAM" id="SSF48403">
    <property type="entry name" value="Ankyrin repeat"/>
    <property type="match status" value="5"/>
</dbReference>
<feature type="repeat" description="ANK" evidence="3">
    <location>
        <begin position="1350"/>
        <end position="1382"/>
    </location>
</feature>
<dbReference type="Pfam" id="PF12796">
    <property type="entry name" value="Ank_2"/>
    <property type="match status" value="4"/>
</dbReference>
<evidence type="ECO:0000256" key="2">
    <source>
        <dbReference type="ARBA" id="ARBA00023043"/>
    </source>
</evidence>
<feature type="compositionally biased region" description="Pro residues" evidence="6">
    <location>
        <begin position="1"/>
        <end position="15"/>
    </location>
</feature>
<dbReference type="InterPro" id="IPR001841">
    <property type="entry name" value="Znf_RING"/>
</dbReference>
<dbReference type="InterPro" id="IPR036770">
    <property type="entry name" value="Ankyrin_rpt-contain_sf"/>
</dbReference>
<dbReference type="Gene3D" id="1.25.40.20">
    <property type="entry name" value="Ankyrin repeat-containing domain"/>
    <property type="match status" value="7"/>
</dbReference>
<dbReference type="GO" id="GO:0008270">
    <property type="term" value="F:zinc ion binding"/>
    <property type="evidence" value="ECO:0007669"/>
    <property type="project" value="UniProtKB-KW"/>
</dbReference>
<sequence length="1995" mass="213629">MSTPLPHPNAPPPPAAENVPDPSNSSHGEDHHSSPLPTTSPLSPPSSYAPPQSSYKWLTKAKQSAEADQRKVWDIENQLKIDVTSLREAQQKRRREVLDSINASDRPLGLPMVQADEIESFSDLSLLPPPPNLSRIGEARPGQTLPPNPVIFLNFKGSIYTTTSKGSKGWVKSVIQIRNHHLIMNDDDGFNPNLEKRSERAQLKAKEGESKKKGRVYYMNKGGEATITGQPYEGAQNILILKCVEQSKTKMLSFPSTTAMNAFQKAAEHVFSISPQDMGHRQAVKLLTTPITHYDHLTFPPHESNLPDPNLAKQATVCYATGSKFSMFGKSARCDCCGNGFAQDQVKPRQILHLPGEQPVPPASYHACTSCSTLLTTRELAAKAMEDALSRKDLAAVVKILNKDKVKVWDSTKPFAGEVEQPLVSPDYSHETGLTPLLIAVTLPDIELAKKEFANVLALDVDVNARAFTTSVKNVGGGSPKRGSAAQVRTRKLSSITINDRQISGVTPLMAAVMMEREEFVRLLLENGADLTVEGDATSKLSPLSFATGGGGSLECLQIMCDAINNASMCEETALKPDLNFRDGPDLQTALHNSALQNNADAAAALVAAGASRSSRSRNLEMPIHTASKRGSFRVVQVLLEGEGAAETLNGRDVDGMTPLLAAVNSFTSGEIDEDDCIKVCQALLDSGAKVDVIDFFNQPPVEVLNAYIEDAEGEGEGMAIMETVDSLGFAIKSSRWDVVYRLIDNGNFSMDYLSSSSDFLTPLAAASCHPTPDEKNVRELISRGADPLSPCGSPSNEHAISLAALYGRFEVVKYLWGLTKQVEAEMIIGGMSPLGKAILGASGYDPEHDKEEGFMRNLSANEKLTALATVEFLLQVGSDPLHFADDGDTPFLSSIRGGDIRVVQKFINHSKASNPAAEDNTNAAPLFSLDSPHKNGMTALMLSAKLGKRDMCMSLVEAGASVQCRDGEGRDALHYACGNGETTTLKCLLGLSSSNTRAPDNYGFTLLHTAAKFLHSNPTNWDAAGQMFQMAFDAGVDFTLTEYTKGYTALDIVNLIPPNYEIPDRIPEILTSMDIAMHARDYKTILKHIELGNCPVDYICATTGIATGVTALIVASSDSTGEGSVTELIELGADINHTSHVLVAPFEGASPAPITPLLGAVMVGNVAGAEVLLEKGARIGGVPVSGSGGSFILLAACQANREQLVHLLVGEGVDVSRKVEGLSCLFVASASGNSAIVQILREKGAVDEPLGAPAARLGLSKSEVNESYYGDKMTCLMAAAVQGEVEAMKELLKTTENGASDPAAKDSKGRISLHYAARSGNASAIRVLIAQSSLSDGSTPLDVNAVDNSGRTPLMDACISGNVEAVKCLLEAGADPSAEGRGPPPTRLSVGRRSSDASIRPTPLSCAIASNNNDVITAVNEALSKDDTAIVKGDLDTFIARVKRGAAPVNYEARRNVSQQNMMGSARKRADSILSGSDGPKVTALMKACELKNAGWVKELVELEADVNKGCDGEKPVIVCSRLNSIECMEELLKAGQRDPGNHRSAVNPNVATAKFETALGHAVFHDNAAMTRLLLSHGAYPLTECNNMELVGWTDSIEGTESTTPLYLAASAGKTDSLKEICKCMAYYANKARTENREVQGSYDVNMQTAQTCVTALMVASWAGHVECVRNLCKIAGANVTLQDRLGRTAAHLASMQGESDTMIVLCGEFGASCSVKDGAGNTVMDSAKDDLTRKIAQMGISGEGAYENYMNGVVNETNKRVLKVQEKLAKAQRDLQYAMERVADCEIDEDEEDVSVLYRFESLANIMMTETAMKEAKLRQLVNLKKLVKKVEVCVEEELEVRLNEAMSLTTCMICKVNQRDCVLMPCRHLACCGECAQNPRFRTCPLCLARVENVAAEVTLHAPMATTVVAQGSLYDRTGNGMVDSQRGENGEEDVAYAPVVILRSSEEMIQQGSLMRGGDSTRTIGRESSGIITAEVEVAGGGGGGENDDV</sequence>
<dbReference type="OrthoDB" id="539213at2759"/>
<accession>A0A9W7BN54</accession>
<dbReference type="Pfam" id="PF00023">
    <property type="entry name" value="Ank"/>
    <property type="match status" value="1"/>
</dbReference>
<proteinExistence type="predicted"/>
<dbReference type="Gene3D" id="3.30.40.10">
    <property type="entry name" value="Zinc/RING finger domain, C3HC4 (zinc finger)"/>
    <property type="match status" value="1"/>
</dbReference>
<comment type="caution">
    <text evidence="8">The sequence shown here is derived from an EMBL/GenBank/DDBJ whole genome shotgun (WGS) entry which is preliminary data.</text>
</comment>
<feature type="domain" description="RING-type" evidence="7">
    <location>
        <begin position="1855"/>
        <end position="1891"/>
    </location>
</feature>
<evidence type="ECO:0000256" key="4">
    <source>
        <dbReference type="PROSITE-ProRule" id="PRU00175"/>
    </source>
</evidence>
<dbReference type="EMBL" id="BRXY01000374">
    <property type="protein sequence ID" value="GMH90667.1"/>
    <property type="molecule type" value="Genomic_DNA"/>
</dbReference>
<keyword evidence="4" id="KW-0479">Metal-binding</keyword>
<evidence type="ECO:0000256" key="3">
    <source>
        <dbReference type="PROSITE-ProRule" id="PRU00023"/>
    </source>
</evidence>
<name>A0A9W7BN54_9STRA</name>
<dbReference type="Proteomes" id="UP001165085">
    <property type="component" value="Unassembled WGS sequence"/>
</dbReference>
<feature type="coiled-coil region" evidence="5">
    <location>
        <begin position="1757"/>
        <end position="1784"/>
    </location>
</feature>
<evidence type="ECO:0000256" key="6">
    <source>
        <dbReference type="SAM" id="MobiDB-lite"/>
    </source>
</evidence>
<evidence type="ECO:0000259" key="7">
    <source>
        <dbReference type="PROSITE" id="PS50089"/>
    </source>
</evidence>
<feature type="region of interest" description="Disordered" evidence="6">
    <location>
        <begin position="1"/>
        <end position="61"/>
    </location>
</feature>
<dbReference type="Pfam" id="PF13920">
    <property type="entry name" value="zf-C3HC4_3"/>
    <property type="match status" value="1"/>
</dbReference>
<evidence type="ECO:0000256" key="1">
    <source>
        <dbReference type="ARBA" id="ARBA00022737"/>
    </source>
</evidence>
<keyword evidence="9" id="KW-1185">Reference proteome</keyword>
<dbReference type="PANTHER" id="PTHR24198">
    <property type="entry name" value="ANKYRIN REPEAT AND PROTEIN KINASE DOMAIN-CONTAINING PROTEIN"/>
    <property type="match status" value="1"/>
</dbReference>
<feature type="repeat" description="ANK" evidence="3">
    <location>
        <begin position="1108"/>
        <end position="1141"/>
    </location>
</feature>
<dbReference type="InterPro" id="IPR002110">
    <property type="entry name" value="Ankyrin_rpt"/>
</dbReference>
<dbReference type="PROSITE" id="PS50297">
    <property type="entry name" value="ANK_REP_REGION"/>
    <property type="match status" value="3"/>
</dbReference>
<dbReference type="PROSITE" id="PS50089">
    <property type="entry name" value="ZF_RING_2"/>
    <property type="match status" value="1"/>
</dbReference>
<feature type="repeat" description="ANK" evidence="3">
    <location>
        <begin position="936"/>
        <end position="968"/>
    </location>
</feature>
<evidence type="ECO:0000313" key="8">
    <source>
        <dbReference type="EMBL" id="GMH90667.1"/>
    </source>
</evidence>
<dbReference type="SMART" id="SM00248">
    <property type="entry name" value="ANK"/>
    <property type="match status" value="24"/>
</dbReference>
<keyword evidence="5" id="KW-0175">Coiled coil</keyword>
<reference evidence="9" key="1">
    <citation type="journal article" date="2023" name="Commun. Biol.">
        <title>Genome analysis of Parmales, the sister group of diatoms, reveals the evolutionary specialization of diatoms from phago-mixotrophs to photoautotrophs.</title>
        <authorList>
            <person name="Ban H."/>
            <person name="Sato S."/>
            <person name="Yoshikawa S."/>
            <person name="Yamada K."/>
            <person name="Nakamura Y."/>
            <person name="Ichinomiya M."/>
            <person name="Sato N."/>
            <person name="Blanc-Mathieu R."/>
            <person name="Endo H."/>
            <person name="Kuwata A."/>
            <person name="Ogata H."/>
        </authorList>
    </citation>
    <scope>NUCLEOTIDE SEQUENCE [LARGE SCALE GENOMIC DNA]</scope>
    <source>
        <strain evidence="9">NIES 3701</strain>
    </source>
</reference>
<organism evidence="8 9">
    <name type="scientific">Triparma strigata</name>
    <dbReference type="NCBI Taxonomy" id="1606541"/>
    <lineage>
        <taxon>Eukaryota</taxon>
        <taxon>Sar</taxon>
        <taxon>Stramenopiles</taxon>
        <taxon>Ochrophyta</taxon>
        <taxon>Bolidophyceae</taxon>
        <taxon>Parmales</taxon>
        <taxon>Triparmaceae</taxon>
        <taxon>Triparma</taxon>
    </lineage>
</organism>
<keyword evidence="1" id="KW-0677">Repeat</keyword>
<feature type="repeat" description="ANK" evidence="3">
    <location>
        <begin position="504"/>
        <end position="536"/>
    </location>
</feature>
<evidence type="ECO:0000313" key="9">
    <source>
        <dbReference type="Proteomes" id="UP001165085"/>
    </source>
</evidence>
<gene>
    <name evidence="8" type="ORF">TrST_g4959</name>
</gene>
<keyword evidence="4" id="KW-0862">Zinc</keyword>
<evidence type="ECO:0000256" key="5">
    <source>
        <dbReference type="SAM" id="Coils"/>
    </source>
</evidence>
<keyword evidence="4" id="KW-0863">Zinc-finger</keyword>
<feature type="region of interest" description="Disordered" evidence="6">
    <location>
        <begin position="1375"/>
        <end position="1399"/>
    </location>
</feature>